<evidence type="ECO:0000313" key="5">
    <source>
        <dbReference type="Proteomes" id="UP000373449"/>
    </source>
</evidence>
<reference evidence="2" key="1">
    <citation type="submission" date="2017-09" db="EMBL/GenBank/DDBJ databases">
        <title>FDA dAtabase for Regulatory Grade micrObial Sequences (FDA-ARGOS): Supporting development and validation of Infectious Disease Dx tests.</title>
        <authorList>
            <person name="Minogue T."/>
            <person name="Wolcott M."/>
            <person name="Wasieloski L."/>
            <person name="Aguilar W."/>
            <person name="Moore D."/>
            <person name="Tallon L.J."/>
            <person name="Sadzewicz L."/>
            <person name="Ott S."/>
            <person name="Zhao X."/>
            <person name="Nagaraj S."/>
            <person name="Vavikolanu K."/>
            <person name="Aluvathingal J."/>
            <person name="Nadendla S."/>
            <person name="Sichtig H."/>
        </authorList>
    </citation>
    <scope>NUCLEOTIDE SEQUENCE</scope>
    <source>
        <strain evidence="2">FDAARGOS_387</strain>
    </source>
</reference>
<dbReference type="EMBL" id="PDDX01000001">
    <property type="protein sequence ID" value="PHI30966.1"/>
    <property type="molecule type" value="Genomic_DNA"/>
</dbReference>
<organism evidence="2 4">
    <name type="scientific">Budvicia aquatica</name>
    <dbReference type="NCBI Taxonomy" id="82979"/>
    <lineage>
        <taxon>Bacteria</taxon>
        <taxon>Pseudomonadati</taxon>
        <taxon>Pseudomonadota</taxon>
        <taxon>Gammaproteobacteria</taxon>
        <taxon>Enterobacterales</taxon>
        <taxon>Budviciaceae</taxon>
        <taxon>Budvicia</taxon>
    </lineage>
</organism>
<evidence type="ECO:0000313" key="3">
    <source>
        <dbReference type="EMBL" id="VFS51029.1"/>
    </source>
</evidence>
<feature type="transmembrane region" description="Helical" evidence="1">
    <location>
        <begin position="15"/>
        <end position="34"/>
    </location>
</feature>
<reference evidence="4" key="2">
    <citation type="submission" date="2017-09" db="EMBL/GenBank/DDBJ databases">
        <title>FDA dAtabase for Regulatory Grade micrObial Sequences (FDA-ARGOS): Supporting development and validation of Infectious Disease Dx tests.</title>
        <authorList>
            <person name="Minogue T."/>
            <person name="Wolcott M."/>
            <person name="Wasieloski L."/>
            <person name="Aguilar W."/>
            <person name="Moore D."/>
            <person name="Tallon L."/>
            <person name="Sadzewicz L."/>
            <person name="Ott S."/>
            <person name="Zhao X."/>
            <person name="Nagaraj S."/>
            <person name="Vavikolanu K."/>
            <person name="Aluvathingal J."/>
            <person name="Nadendla S."/>
            <person name="Sichtig H."/>
        </authorList>
    </citation>
    <scope>NUCLEOTIDE SEQUENCE [LARGE SCALE GENOMIC DNA]</scope>
    <source>
        <strain evidence="4">FDAARGOS_387</strain>
    </source>
</reference>
<evidence type="ECO:0000313" key="2">
    <source>
        <dbReference type="EMBL" id="PHI30966.1"/>
    </source>
</evidence>
<name>A0A2C6DID0_9GAMM</name>
<keyword evidence="1" id="KW-0812">Transmembrane</keyword>
<keyword evidence="4" id="KW-1185">Reference proteome</keyword>
<dbReference type="AlphaFoldDB" id="A0A2C6DID0"/>
<gene>
    <name evidence="2" type="ORF">CRN84_17300</name>
    <name evidence="3" type="ORF">NCTC12282_04809</name>
</gene>
<feature type="transmembrane region" description="Helical" evidence="1">
    <location>
        <begin position="127"/>
        <end position="146"/>
    </location>
</feature>
<sequence length="169" mass="19400">MQDISTLKNALKTNTLSFVLLSLVSGWIYTLMWLYKNQSIMTDTINNKFSQGSFIIWIAVCFGLSNQLSNIVSIGVDEYGSGYDSVVILVLLLSLATNVLLIVWAFKAKIALQHYVLTTFKFELKMNVFYTFMFNVFYITYCINVMPEALQKHKIIHGDFQSLEKRHAE</sequence>
<feature type="transmembrane region" description="Helical" evidence="1">
    <location>
        <begin position="86"/>
        <end position="106"/>
    </location>
</feature>
<keyword evidence="1" id="KW-1133">Transmembrane helix</keyword>
<dbReference type="OrthoDB" id="7060663at2"/>
<evidence type="ECO:0000313" key="4">
    <source>
        <dbReference type="Proteomes" id="UP000224974"/>
    </source>
</evidence>
<evidence type="ECO:0000256" key="1">
    <source>
        <dbReference type="SAM" id="Phobius"/>
    </source>
</evidence>
<feature type="transmembrane region" description="Helical" evidence="1">
    <location>
        <begin position="54"/>
        <end position="74"/>
    </location>
</feature>
<keyword evidence="1" id="KW-0472">Membrane</keyword>
<accession>A0A2C6DID0</accession>
<reference evidence="3 5" key="3">
    <citation type="submission" date="2019-03" db="EMBL/GenBank/DDBJ databases">
        <authorList>
            <consortium name="Pathogen Informatics"/>
        </authorList>
    </citation>
    <scope>NUCLEOTIDE SEQUENCE [LARGE SCALE GENOMIC DNA]</scope>
    <source>
        <strain evidence="3 5">NCTC12282</strain>
    </source>
</reference>
<proteinExistence type="predicted"/>
<protein>
    <recommendedName>
        <fullName evidence="6">DUF4234 domain-containing protein</fullName>
    </recommendedName>
</protein>
<dbReference type="RefSeq" id="WP_099044201.1">
    <property type="nucleotide sequence ID" value="NZ_CAADJA010000002.1"/>
</dbReference>
<dbReference type="Proteomes" id="UP000373449">
    <property type="component" value="Unassembled WGS sequence"/>
</dbReference>
<evidence type="ECO:0008006" key="6">
    <source>
        <dbReference type="Google" id="ProtNLM"/>
    </source>
</evidence>
<dbReference type="Proteomes" id="UP000224974">
    <property type="component" value="Unassembled WGS sequence"/>
</dbReference>
<dbReference type="EMBL" id="CAADJA010000002">
    <property type="protein sequence ID" value="VFS51029.1"/>
    <property type="molecule type" value="Genomic_DNA"/>
</dbReference>